<evidence type="ECO:0000256" key="1">
    <source>
        <dbReference type="ARBA" id="ARBA00023015"/>
    </source>
</evidence>
<dbReference type="InterPro" id="IPR009057">
    <property type="entry name" value="Homeodomain-like_sf"/>
</dbReference>
<dbReference type="CDD" id="cd17536">
    <property type="entry name" value="REC_YesN-like"/>
    <property type="match status" value="1"/>
</dbReference>
<keyword evidence="2" id="KW-0238">DNA-binding</keyword>
<evidence type="ECO:0000256" key="2">
    <source>
        <dbReference type="ARBA" id="ARBA00023125"/>
    </source>
</evidence>
<dbReference type="Pfam" id="PF12833">
    <property type="entry name" value="HTH_18"/>
    <property type="match status" value="1"/>
</dbReference>
<name>A0A3G9JGN5_9BACL</name>
<protein>
    <submittedName>
        <fullName evidence="4">AraC family transcriptional regulator</fullName>
    </submittedName>
</protein>
<proteinExistence type="predicted"/>
<keyword evidence="1" id="KW-0805">Transcription regulation</keyword>
<dbReference type="GO" id="GO:0043565">
    <property type="term" value="F:sequence-specific DNA binding"/>
    <property type="evidence" value="ECO:0007669"/>
    <property type="project" value="InterPro"/>
</dbReference>
<dbReference type="InterPro" id="IPR018060">
    <property type="entry name" value="HTH_AraC"/>
</dbReference>
<reference evidence="4 5" key="1">
    <citation type="submission" date="2018-11" db="EMBL/GenBank/DDBJ databases">
        <title>Complete genome sequence of Paenibacillus baekrokdamisoli strain KCTC 33723.</title>
        <authorList>
            <person name="Kang S.W."/>
            <person name="Lee K.C."/>
            <person name="Kim K.K."/>
            <person name="Kim J.S."/>
            <person name="Kim D.S."/>
            <person name="Ko S.H."/>
            <person name="Yang S.H."/>
            <person name="Lee J.S."/>
        </authorList>
    </citation>
    <scope>NUCLEOTIDE SEQUENCE [LARGE SCALE GENOMIC DNA]</scope>
    <source>
        <strain evidence="4 5">KCTC 33723</strain>
    </source>
</reference>
<dbReference type="SUPFAM" id="SSF46689">
    <property type="entry name" value="Homeodomain-like"/>
    <property type="match status" value="2"/>
</dbReference>
<dbReference type="InterPro" id="IPR001789">
    <property type="entry name" value="Sig_transdc_resp-reg_receiver"/>
</dbReference>
<dbReference type="Proteomes" id="UP000275368">
    <property type="component" value="Chromosome"/>
</dbReference>
<dbReference type="GO" id="GO:0000160">
    <property type="term" value="P:phosphorelay signal transduction system"/>
    <property type="evidence" value="ECO:0007669"/>
    <property type="project" value="InterPro"/>
</dbReference>
<sequence length="520" mass="61080">MYNLLIVDNERIDREGIKLLIHKYKLPLNIAEADSGRHALAYLESHHVDILLSDIKMPLMDGLELAQRAREMKPMLKIVIFSAYGEFDYAKQAIHIGVAHYILKPIRVDEFLKVMEKVLAHCEEEENVRRKNEVLLQGYHKGIQYEKEKVLMDILQGAEADDQRIAELGIQVVGRKMVLILLDFKERFFDTQGLEFEQKLQEMVHQHEFEYLNLNEYQSILFIMMGQEENLNQRDEVQSRDSLELLGETLKNGVARSFHANVCIVISNYIRSREEIHTEYVNMEKVIENKFFYDRSVLLFSSGKDTASKNSFLVELEPHLEHIHRYIEKREYKSASEWIERFFAMMQKEGSLSVVYIKFLCTEMMKKLFKSADRHHELIPDMAENIYAASNLQDVKSILMQIVQQYDENNAMKVGGKLIADVLEVIHQEYMNDISLEVVSEKVYLSPSYLSHLFKKETGQSFMKYVTSYRFEKSLELLANTNMRISDISREVGYNSHSYFCSIFKNYYGISPAQYRERRR</sequence>
<dbReference type="SMART" id="SM00448">
    <property type="entry name" value="REC"/>
    <property type="match status" value="1"/>
</dbReference>
<evidence type="ECO:0000313" key="4">
    <source>
        <dbReference type="EMBL" id="BBH25061.1"/>
    </source>
</evidence>
<keyword evidence="5" id="KW-1185">Reference proteome</keyword>
<organism evidence="4 5">
    <name type="scientific">Paenibacillus baekrokdamisoli</name>
    <dbReference type="NCBI Taxonomy" id="1712516"/>
    <lineage>
        <taxon>Bacteria</taxon>
        <taxon>Bacillati</taxon>
        <taxon>Bacillota</taxon>
        <taxon>Bacilli</taxon>
        <taxon>Bacillales</taxon>
        <taxon>Paenibacillaceae</taxon>
        <taxon>Paenibacillus</taxon>
    </lineage>
</organism>
<dbReference type="Gene3D" id="1.10.10.60">
    <property type="entry name" value="Homeodomain-like"/>
    <property type="match status" value="2"/>
</dbReference>
<dbReference type="SMART" id="SM00342">
    <property type="entry name" value="HTH_ARAC"/>
    <property type="match status" value="1"/>
</dbReference>
<gene>
    <name evidence="4" type="ORF">Back11_64060</name>
</gene>
<evidence type="ECO:0000313" key="5">
    <source>
        <dbReference type="Proteomes" id="UP000275368"/>
    </source>
</evidence>
<keyword evidence="3" id="KW-0804">Transcription</keyword>
<dbReference type="InterPro" id="IPR011006">
    <property type="entry name" value="CheY-like_superfamily"/>
</dbReference>
<dbReference type="PRINTS" id="PR00032">
    <property type="entry name" value="HTHARAC"/>
</dbReference>
<dbReference type="PANTHER" id="PTHR43280">
    <property type="entry name" value="ARAC-FAMILY TRANSCRIPTIONAL REGULATOR"/>
    <property type="match status" value="1"/>
</dbReference>
<dbReference type="Pfam" id="PF00072">
    <property type="entry name" value="Response_reg"/>
    <property type="match status" value="1"/>
</dbReference>
<dbReference type="InterPro" id="IPR020449">
    <property type="entry name" value="Tscrpt_reg_AraC-type_HTH"/>
</dbReference>
<dbReference type="PROSITE" id="PS50110">
    <property type="entry name" value="RESPONSE_REGULATORY"/>
    <property type="match status" value="1"/>
</dbReference>
<dbReference type="AlphaFoldDB" id="A0A3G9JGN5"/>
<dbReference type="PROSITE" id="PS01124">
    <property type="entry name" value="HTH_ARAC_FAMILY_2"/>
    <property type="match status" value="1"/>
</dbReference>
<dbReference type="GO" id="GO:0003700">
    <property type="term" value="F:DNA-binding transcription factor activity"/>
    <property type="evidence" value="ECO:0007669"/>
    <property type="project" value="InterPro"/>
</dbReference>
<evidence type="ECO:0000256" key="3">
    <source>
        <dbReference type="ARBA" id="ARBA00023163"/>
    </source>
</evidence>
<dbReference type="PANTHER" id="PTHR43280:SF10">
    <property type="entry name" value="REGULATORY PROTEIN POCR"/>
    <property type="match status" value="1"/>
</dbReference>
<dbReference type="SUPFAM" id="SSF52172">
    <property type="entry name" value="CheY-like"/>
    <property type="match status" value="1"/>
</dbReference>
<dbReference type="RefSeq" id="WP_125665651.1">
    <property type="nucleotide sequence ID" value="NZ_AP019308.1"/>
</dbReference>
<dbReference type="EMBL" id="AP019308">
    <property type="protein sequence ID" value="BBH25061.1"/>
    <property type="molecule type" value="Genomic_DNA"/>
</dbReference>
<dbReference type="Gene3D" id="3.40.50.2300">
    <property type="match status" value="1"/>
</dbReference>
<dbReference type="KEGG" id="pbk:Back11_64060"/>
<dbReference type="OrthoDB" id="9794370at2"/>
<accession>A0A3G9JGN5</accession>